<proteinExistence type="predicted"/>
<evidence type="ECO:0000313" key="2">
    <source>
        <dbReference type="Proteomes" id="UP000199350"/>
    </source>
</evidence>
<keyword evidence="2" id="KW-1185">Reference proteome</keyword>
<dbReference type="OrthoDB" id="3672974at2"/>
<dbReference type="AlphaFoldDB" id="A0A1G9LVC0"/>
<dbReference type="EMBL" id="LT629700">
    <property type="protein sequence ID" value="SDL65970.1"/>
    <property type="molecule type" value="Genomic_DNA"/>
</dbReference>
<gene>
    <name evidence="1" type="ORF">SAMN04488535_0325</name>
</gene>
<name>A0A1G9LVC0_9CORY</name>
<reference evidence="2" key="1">
    <citation type="submission" date="2016-10" db="EMBL/GenBank/DDBJ databases">
        <authorList>
            <person name="Varghese N."/>
            <person name="Submissions S."/>
        </authorList>
    </citation>
    <scope>NUCLEOTIDE SEQUENCE [LARGE SCALE GENOMIC DNA]</scope>
    <source>
        <strain evidence="2">DSM 20632</strain>
    </source>
</reference>
<organism evidence="1 2">
    <name type="scientific">Corynebacterium mycetoides</name>
    <dbReference type="NCBI Taxonomy" id="38302"/>
    <lineage>
        <taxon>Bacteria</taxon>
        <taxon>Bacillati</taxon>
        <taxon>Actinomycetota</taxon>
        <taxon>Actinomycetes</taxon>
        <taxon>Mycobacteriales</taxon>
        <taxon>Corynebacteriaceae</taxon>
        <taxon>Corynebacterium</taxon>
    </lineage>
</organism>
<sequence length="73" mass="8585">MCDLCRAEGNLIGSKFRSFERFRSNRKSPEVLTFDELVERSRWSVELAERQEEAEAEFPDFPFQGALLFTSYN</sequence>
<evidence type="ECO:0000313" key="1">
    <source>
        <dbReference type="EMBL" id="SDL65970.1"/>
    </source>
</evidence>
<dbReference type="Proteomes" id="UP000199350">
    <property type="component" value="Chromosome I"/>
</dbReference>
<accession>A0A1G9LVC0</accession>
<protein>
    <submittedName>
        <fullName evidence="1">Uncharacterized protein</fullName>
    </submittedName>
</protein>